<feature type="region of interest" description="Disordered" evidence="1">
    <location>
        <begin position="124"/>
        <end position="215"/>
    </location>
</feature>
<name>A0A7S4JFQ6_9STRA</name>
<dbReference type="AlphaFoldDB" id="A0A7S4JFQ6"/>
<evidence type="ECO:0000313" key="2">
    <source>
        <dbReference type="EMBL" id="CAE2262148.1"/>
    </source>
</evidence>
<feature type="region of interest" description="Disordered" evidence="1">
    <location>
        <begin position="231"/>
        <end position="307"/>
    </location>
</feature>
<accession>A0A7S4JFQ6</accession>
<feature type="compositionally biased region" description="Basic and acidic residues" evidence="1">
    <location>
        <begin position="132"/>
        <end position="153"/>
    </location>
</feature>
<gene>
    <name evidence="2" type="ORF">OAUR00152_LOCUS27374</name>
</gene>
<feature type="compositionally biased region" description="Basic and acidic residues" evidence="1">
    <location>
        <begin position="185"/>
        <end position="208"/>
    </location>
</feature>
<sequence length="332" mass="36259">MKRSTSMYPGASRSRKGESASSSANLYGLKSSGRRIQSEAALRRSRSSSGAVRSILLEARYSNSSMASMNGGGSTTDLARGMSRPKKKASVKFTAPTIHHIAMRPLHESAPTSVFEETPPTLLATLDVGSPRSEEAQESDAFKEGKRTEEQIQRESSSPRKGLSKENGTGDAQEKPLVQSDGASSEEKRENKSQEPAIEKLKSMDATKPDTPMTMRDFLSYMNDRTALVRQVRKESNGNGGGDCDNLMRSQSYSEGRMLQSRGPIGSQTRSGQGRARKDSLQRHPGQNFAKAMGLKRPGHQEGKKRDKAVVHPLQLCMGQQSTMKRSQTFSA</sequence>
<protein>
    <submittedName>
        <fullName evidence="2">Uncharacterized protein</fullName>
    </submittedName>
</protein>
<evidence type="ECO:0000256" key="1">
    <source>
        <dbReference type="SAM" id="MobiDB-lite"/>
    </source>
</evidence>
<reference evidence="2" key="1">
    <citation type="submission" date="2021-01" db="EMBL/GenBank/DDBJ databases">
        <authorList>
            <person name="Corre E."/>
            <person name="Pelletier E."/>
            <person name="Niang G."/>
            <person name="Scheremetjew M."/>
            <person name="Finn R."/>
            <person name="Kale V."/>
            <person name="Holt S."/>
            <person name="Cochrane G."/>
            <person name="Meng A."/>
            <person name="Brown T."/>
            <person name="Cohen L."/>
        </authorList>
    </citation>
    <scope>NUCLEOTIDE SEQUENCE</scope>
    <source>
        <strain evidence="2">Isolate 1302-5</strain>
    </source>
</reference>
<feature type="region of interest" description="Disordered" evidence="1">
    <location>
        <begin position="1"/>
        <end position="92"/>
    </location>
</feature>
<organism evidence="2">
    <name type="scientific">Odontella aurita</name>
    <dbReference type="NCBI Taxonomy" id="265563"/>
    <lineage>
        <taxon>Eukaryota</taxon>
        <taxon>Sar</taxon>
        <taxon>Stramenopiles</taxon>
        <taxon>Ochrophyta</taxon>
        <taxon>Bacillariophyta</taxon>
        <taxon>Mediophyceae</taxon>
        <taxon>Biddulphiophycidae</taxon>
        <taxon>Eupodiscales</taxon>
        <taxon>Odontellaceae</taxon>
        <taxon>Odontella</taxon>
    </lineage>
</organism>
<proteinExistence type="predicted"/>
<dbReference type="EMBL" id="HBKQ01039684">
    <property type="protein sequence ID" value="CAE2262148.1"/>
    <property type="molecule type" value="Transcribed_RNA"/>
</dbReference>